<evidence type="ECO:0000256" key="4">
    <source>
        <dbReference type="ARBA" id="ARBA00022618"/>
    </source>
</evidence>
<keyword evidence="10" id="KW-1185">Reference proteome</keyword>
<keyword evidence="5 7" id="KW-0175">Coiled coil</keyword>
<dbReference type="PANTHER" id="PTHR35794">
    <property type="entry name" value="CELL DIVISION PROTEIN DIVIVA"/>
    <property type="match status" value="1"/>
</dbReference>
<evidence type="ECO:0000313" key="10">
    <source>
        <dbReference type="Proteomes" id="UP000010802"/>
    </source>
</evidence>
<dbReference type="NCBIfam" id="TIGR03544">
    <property type="entry name" value="DivI1A_domain"/>
    <property type="match status" value="1"/>
</dbReference>
<feature type="compositionally biased region" description="Basic and acidic residues" evidence="8">
    <location>
        <begin position="193"/>
        <end position="207"/>
    </location>
</feature>
<sequence>MDISPLEIQKKEFSKSMRGYNKEEVDEFLERLTENYEKIYKENKDLKEQIEFLEGKIQSYKEIEATLKNTLVLAEKTAEEVKINAQKEREIILKQASMQADKILRRAEEKTNQINNQNEELIRQFYLYKTRFKNFLQSQLDYLDCLKLDIFSNNVSDLRVSISDAAAADDKGDEQAFTAEVSAEETLSEETPDERSNIGEISLLKEE</sequence>
<feature type="coiled-coil region" evidence="7">
    <location>
        <begin position="29"/>
        <end position="63"/>
    </location>
</feature>
<dbReference type="EMBL" id="HF563609">
    <property type="protein sequence ID" value="CCP26367.1"/>
    <property type="molecule type" value="Genomic_DNA"/>
</dbReference>
<dbReference type="InterPro" id="IPR019933">
    <property type="entry name" value="DivIVA_domain"/>
</dbReference>
<dbReference type="HOGENOM" id="CLU_076854_0_2_9"/>
<keyword evidence="4" id="KW-0132">Cell division</keyword>
<dbReference type="InterPro" id="IPR007793">
    <property type="entry name" value="DivIVA_fam"/>
</dbReference>
<evidence type="ECO:0000256" key="6">
    <source>
        <dbReference type="ARBA" id="ARBA00023306"/>
    </source>
</evidence>
<dbReference type="RefSeq" id="WP_013778550.1">
    <property type="nucleotide sequence ID" value="NC_015519.1"/>
</dbReference>
<accession>L0S3H6</accession>
<evidence type="ECO:0000256" key="2">
    <source>
        <dbReference type="ARBA" id="ARBA00009008"/>
    </source>
</evidence>
<keyword evidence="3" id="KW-0963">Cytoplasm</keyword>
<dbReference type="PANTHER" id="PTHR35794:SF2">
    <property type="entry name" value="CELL DIVISION PROTEIN DIVIVA"/>
    <property type="match status" value="1"/>
</dbReference>
<dbReference type="Proteomes" id="UP000010802">
    <property type="component" value="Chromosome"/>
</dbReference>
<dbReference type="PATRIC" id="fig|1209989.3.peg.1828"/>
<dbReference type="KEGG" id="tep:TepRe1_1481"/>
<dbReference type="KEGG" id="tae:TepiRe1_1594"/>
<feature type="coiled-coil region" evidence="7">
    <location>
        <begin position="93"/>
        <end position="124"/>
    </location>
</feature>
<evidence type="ECO:0000256" key="7">
    <source>
        <dbReference type="SAM" id="Coils"/>
    </source>
</evidence>
<reference evidence="10" key="1">
    <citation type="journal article" date="2013" name="Genome Announc.">
        <title>First genome sequence of a syntrophic acetate-oxidizing bacterium, Tepidanaerobacter acetatoxydans strain Re1.</title>
        <authorList>
            <person name="Manzoor S."/>
            <person name="Bongcam-Rudloff E."/>
            <person name="Schnurer A."/>
            <person name="Muller B."/>
        </authorList>
    </citation>
    <scope>NUCLEOTIDE SEQUENCE [LARGE SCALE GENOMIC DNA]</scope>
    <source>
        <strain evidence="10">Re1</strain>
    </source>
</reference>
<evidence type="ECO:0000256" key="8">
    <source>
        <dbReference type="SAM" id="MobiDB-lite"/>
    </source>
</evidence>
<dbReference type="Gene3D" id="6.10.250.660">
    <property type="match status" value="1"/>
</dbReference>
<dbReference type="GO" id="GO:0005737">
    <property type="term" value="C:cytoplasm"/>
    <property type="evidence" value="ECO:0007669"/>
    <property type="project" value="UniProtKB-SubCell"/>
</dbReference>
<gene>
    <name evidence="9" type="ordered locus">TEPIRE1_1594</name>
</gene>
<dbReference type="GO" id="GO:0051301">
    <property type="term" value="P:cell division"/>
    <property type="evidence" value="ECO:0007669"/>
    <property type="project" value="UniProtKB-KW"/>
</dbReference>
<dbReference type="AlphaFoldDB" id="F4LVV9"/>
<evidence type="ECO:0000256" key="5">
    <source>
        <dbReference type="ARBA" id="ARBA00023054"/>
    </source>
</evidence>
<dbReference type="OrthoDB" id="9815492at2"/>
<evidence type="ECO:0000256" key="1">
    <source>
        <dbReference type="ARBA" id="ARBA00004496"/>
    </source>
</evidence>
<name>F4LVV9_TEPAE</name>
<comment type="subcellular location">
    <subcellularLocation>
        <location evidence="1">Cytoplasm</location>
    </subcellularLocation>
</comment>
<dbReference type="Pfam" id="PF05103">
    <property type="entry name" value="DivIVA"/>
    <property type="match status" value="1"/>
</dbReference>
<proteinExistence type="inferred from homology"/>
<feature type="region of interest" description="Disordered" evidence="8">
    <location>
        <begin position="171"/>
        <end position="207"/>
    </location>
</feature>
<keyword evidence="6" id="KW-0131">Cell cycle</keyword>
<evidence type="ECO:0000313" key="9">
    <source>
        <dbReference type="EMBL" id="CCP26367.1"/>
    </source>
</evidence>
<feature type="compositionally biased region" description="Acidic residues" evidence="8">
    <location>
        <begin position="182"/>
        <end position="192"/>
    </location>
</feature>
<protein>
    <submittedName>
        <fullName evidence="9">DivIVA domain protein</fullName>
    </submittedName>
</protein>
<dbReference type="STRING" id="1209989.TepRe1_1481"/>
<accession>F4LVV9</accession>
<comment type="similarity">
    <text evidence="2">Belongs to the DivIVA family.</text>
</comment>
<dbReference type="eggNOG" id="COG3599">
    <property type="taxonomic scope" value="Bacteria"/>
</dbReference>
<evidence type="ECO:0000256" key="3">
    <source>
        <dbReference type="ARBA" id="ARBA00022490"/>
    </source>
</evidence>
<organism evidence="9 10">
    <name type="scientific">Tepidanaerobacter acetatoxydans (strain DSM 21804 / JCM 16047 / Re1)</name>
    <dbReference type="NCBI Taxonomy" id="1209989"/>
    <lineage>
        <taxon>Bacteria</taxon>
        <taxon>Bacillati</taxon>
        <taxon>Bacillota</taxon>
        <taxon>Clostridia</taxon>
        <taxon>Thermosediminibacterales</taxon>
        <taxon>Tepidanaerobacteraceae</taxon>
        <taxon>Tepidanaerobacter</taxon>
    </lineage>
</organism>